<protein>
    <submittedName>
        <fullName evidence="1">Uncharacterized protein</fullName>
    </submittedName>
</protein>
<comment type="caution">
    <text evidence="1">The sequence shown here is derived from an EMBL/GenBank/DDBJ whole genome shotgun (WGS) entry which is preliminary data.</text>
</comment>
<name>A0A2W7N535_9BACT</name>
<proteinExistence type="predicted"/>
<accession>A0A2W7N535</accession>
<dbReference type="EMBL" id="QKZK01000017">
    <property type="protein sequence ID" value="PZX15158.1"/>
    <property type="molecule type" value="Genomic_DNA"/>
</dbReference>
<sequence length="96" mass="10787">MNDIPSFKMPTLNDKLGVPNQITLEMLGPEHVAFVKIIKSRIISKDAQKIVDWSTIIRQKEPNMQISLICTSNICSKSVKLLADHQIEILIDEEGA</sequence>
<dbReference type="AlphaFoldDB" id="A0A2W7N535"/>
<dbReference type="RefSeq" id="WP_111446105.1">
    <property type="nucleotide sequence ID" value="NZ_QKZK01000017.1"/>
</dbReference>
<dbReference type="Proteomes" id="UP000249239">
    <property type="component" value="Unassembled WGS sequence"/>
</dbReference>
<reference evidence="1 2" key="1">
    <citation type="submission" date="2018-06" db="EMBL/GenBank/DDBJ databases">
        <title>Genomic Encyclopedia of Archaeal and Bacterial Type Strains, Phase II (KMG-II): from individual species to whole genera.</title>
        <authorList>
            <person name="Goeker M."/>
        </authorList>
    </citation>
    <scope>NUCLEOTIDE SEQUENCE [LARGE SCALE GENOMIC DNA]</scope>
    <source>
        <strain evidence="1 2">DSM 6779</strain>
    </source>
</reference>
<evidence type="ECO:0000313" key="1">
    <source>
        <dbReference type="EMBL" id="PZX15158.1"/>
    </source>
</evidence>
<keyword evidence="2" id="KW-1185">Reference proteome</keyword>
<organism evidence="1 2">
    <name type="scientific">Breznakibacter xylanolyticus</name>
    <dbReference type="NCBI Taxonomy" id="990"/>
    <lineage>
        <taxon>Bacteria</taxon>
        <taxon>Pseudomonadati</taxon>
        <taxon>Bacteroidota</taxon>
        <taxon>Bacteroidia</taxon>
        <taxon>Marinilabiliales</taxon>
        <taxon>Marinilabiliaceae</taxon>
        <taxon>Breznakibacter</taxon>
    </lineage>
</organism>
<dbReference type="OrthoDB" id="1123151at2"/>
<evidence type="ECO:0000313" key="2">
    <source>
        <dbReference type="Proteomes" id="UP000249239"/>
    </source>
</evidence>
<gene>
    <name evidence="1" type="ORF">LX69_02246</name>
</gene>